<reference evidence="2" key="1">
    <citation type="journal article" date="2014" name="Int. J. Syst. Evol. Microbiol.">
        <title>Complete genome sequence of Corynebacterium casei LMG S-19264T (=DSM 44701T), isolated from a smear-ripened cheese.</title>
        <authorList>
            <consortium name="US DOE Joint Genome Institute (JGI-PGF)"/>
            <person name="Walter F."/>
            <person name="Albersmeier A."/>
            <person name="Kalinowski J."/>
            <person name="Ruckert C."/>
        </authorList>
    </citation>
    <scope>NUCLEOTIDE SEQUENCE</scope>
    <source>
        <strain evidence="2">JCM 4391</strain>
    </source>
</reference>
<reference evidence="2" key="2">
    <citation type="submission" date="2020-09" db="EMBL/GenBank/DDBJ databases">
        <authorList>
            <person name="Sun Q."/>
            <person name="Ohkuma M."/>
        </authorList>
    </citation>
    <scope>NUCLEOTIDE SEQUENCE</scope>
    <source>
        <strain evidence="2">JCM 4391</strain>
    </source>
</reference>
<evidence type="ECO:0000313" key="3">
    <source>
        <dbReference type="Proteomes" id="UP000636661"/>
    </source>
</evidence>
<gene>
    <name evidence="2" type="ORF">GCM10010274_14580</name>
</gene>
<protein>
    <submittedName>
        <fullName evidence="2">Uncharacterized protein</fullName>
    </submittedName>
</protein>
<comment type="caution">
    <text evidence="2">The sequence shown here is derived from an EMBL/GenBank/DDBJ whole genome shotgun (WGS) entry which is preliminary data.</text>
</comment>
<feature type="compositionally biased region" description="Polar residues" evidence="1">
    <location>
        <begin position="1"/>
        <end position="10"/>
    </location>
</feature>
<dbReference type="AlphaFoldDB" id="A0A918HUK3"/>
<dbReference type="Proteomes" id="UP000636661">
    <property type="component" value="Unassembled WGS sequence"/>
</dbReference>
<accession>A0A918HUK3</accession>
<proteinExistence type="predicted"/>
<feature type="region of interest" description="Disordered" evidence="1">
    <location>
        <begin position="1"/>
        <end position="28"/>
    </location>
</feature>
<name>A0A918HUK3_9ACTN</name>
<dbReference type="EMBL" id="BMTP01000003">
    <property type="protein sequence ID" value="GGU28868.1"/>
    <property type="molecule type" value="Genomic_DNA"/>
</dbReference>
<sequence length="205" mass="20951">MRTYGLTSRADTCAPSGPTKPGAGSERWGNNLKIDKFRTVTAAVVTAAMFSTGLSGSAMAADQGDRPVAAAAAAVASDAAEAQKLAETLKVLDAMPDSVAEQGDAAVLAYLAERLPQEDRRAAFGWTQKLKCGAAITAAIAGGAVPVAKLLKLKAFIKKVGSVKEAATLLIRVSKGEEKISELGATLGGLASAVLGIDAIKKHCR</sequence>
<evidence type="ECO:0000313" key="2">
    <source>
        <dbReference type="EMBL" id="GGU28868.1"/>
    </source>
</evidence>
<keyword evidence="3" id="KW-1185">Reference proteome</keyword>
<organism evidence="2 3">
    <name type="scientific">Streptomyces lavendofoliae</name>
    <dbReference type="NCBI Taxonomy" id="67314"/>
    <lineage>
        <taxon>Bacteria</taxon>
        <taxon>Bacillati</taxon>
        <taxon>Actinomycetota</taxon>
        <taxon>Actinomycetes</taxon>
        <taxon>Kitasatosporales</taxon>
        <taxon>Streptomycetaceae</taxon>
        <taxon>Streptomyces</taxon>
    </lineage>
</organism>
<evidence type="ECO:0000256" key="1">
    <source>
        <dbReference type="SAM" id="MobiDB-lite"/>
    </source>
</evidence>